<dbReference type="GO" id="GO:0050660">
    <property type="term" value="F:flavin adenine dinucleotide binding"/>
    <property type="evidence" value="ECO:0007669"/>
    <property type="project" value="InterPro"/>
</dbReference>
<evidence type="ECO:0000256" key="10">
    <source>
        <dbReference type="ARBA" id="ARBA00047882"/>
    </source>
</evidence>
<dbReference type="InterPro" id="IPR046373">
    <property type="entry name" value="Acyl-CoA_Oxase/DH_mid-dom_sf"/>
</dbReference>
<dbReference type="Proteomes" id="UP000003704">
    <property type="component" value="Unassembled WGS sequence"/>
</dbReference>
<dbReference type="GO" id="GO:0033539">
    <property type="term" value="P:fatty acid beta-oxidation using acyl-CoA dehydrogenase"/>
    <property type="evidence" value="ECO:0007669"/>
    <property type="project" value="InterPro"/>
</dbReference>
<dbReference type="SUPFAM" id="SSF47203">
    <property type="entry name" value="Acyl-CoA dehydrogenase C-terminal domain-like"/>
    <property type="match status" value="1"/>
</dbReference>
<dbReference type="Gene3D" id="1.20.140.10">
    <property type="entry name" value="Butyryl-CoA Dehydrogenase, subunit A, domain 3"/>
    <property type="match status" value="1"/>
</dbReference>
<comment type="caution">
    <text evidence="16">The sequence shown here is derived from an EMBL/GenBank/DDBJ whole genome shotgun (WGS) entry which is preliminary data.</text>
</comment>
<proteinExistence type="inferred from homology"/>
<dbReference type="InterPro" id="IPR006089">
    <property type="entry name" value="Acyl-CoA_DH_CS"/>
</dbReference>
<keyword evidence="8" id="KW-0274">FAD</keyword>
<dbReference type="Gene3D" id="2.40.110.10">
    <property type="entry name" value="Butyryl-CoA Dehydrogenase, subunit A, domain 2"/>
    <property type="match status" value="1"/>
</dbReference>
<comment type="similarity">
    <text evidence="3">Belongs to the acyl-CoA dehydrogenase family.</text>
</comment>
<dbReference type="Pfam" id="PF00441">
    <property type="entry name" value="Acyl-CoA_dh_1"/>
    <property type="match status" value="1"/>
</dbReference>
<dbReference type="STRING" id="1172194.WQQ_33350"/>
<evidence type="ECO:0000313" key="16">
    <source>
        <dbReference type="EMBL" id="EIT69753.1"/>
    </source>
</evidence>
<dbReference type="PATRIC" id="fig|1172194.4.peg.3234"/>
<evidence type="ECO:0000256" key="11">
    <source>
        <dbReference type="ARBA" id="ARBA00049247"/>
    </source>
</evidence>
<gene>
    <name evidence="16" type="ORF">WQQ_33350</name>
</gene>
<dbReference type="InterPro" id="IPR015396">
    <property type="entry name" value="FadE_C"/>
</dbReference>
<accession>I8T7L9</accession>
<dbReference type="GO" id="GO:0005737">
    <property type="term" value="C:cytoplasm"/>
    <property type="evidence" value="ECO:0007669"/>
    <property type="project" value="TreeGrafter"/>
</dbReference>
<dbReference type="InterPro" id="IPR037069">
    <property type="entry name" value="AcylCoA_DH/ox_N_sf"/>
</dbReference>
<feature type="domain" description="Acyl-CoA dehydrogenase/oxidase C-terminal" evidence="12">
    <location>
        <begin position="295"/>
        <end position="436"/>
    </location>
</feature>
<keyword evidence="17" id="KW-1185">Reference proteome</keyword>
<evidence type="ECO:0000256" key="5">
    <source>
        <dbReference type="ARBA" id="ARBA00012040"/>
    </source>
</evidence>
<dbReference type="PANTHER" id="PTHR48083">
    <property type="entry name" value="MEDIUM-CHAIN SPECIFIC ACYL-COA DEHYDROGENASE, MITOCHONDRIAL-RELATED"/>
    <property type="match status" value="1"/>
</dbReference>
<comment type="cofactor">
    <cofactor evidence="1">
        <name>FAD</name>
        <dbReference type="ChEBI" id="CHEBI:57692"/>
    </cofactor>
</comment>
<dbReference type="InterPro" id="IPR009075">
    <property type="entry name" value="AcylCo_DH/oxidase_C"/>
</dbReference>
<dbReference type="NCBIfam" id="NF009586">
    <property type="entry name" value="PRK13026.1"/>
    <property type="match status" value="1"/>
</dbReference>
<dbReference type="Pfam" id="PF02770">
    <property type="entry name" value="Acyl-CoA_dh_M"/>
    <property type="match status" value="1"/>
</dbReference>
<evidence type="ECO:0000256" key="7">
    <source>
        <dbReference type="ARBA" id="ARBA00022630"/>
    </source>
</evidence>
<evidence type="ECO:0000313" key="17">
    <source>
        <dbReference type="Proteomes" id="UP000003704"/>
    </source>
</evidence>
<evidence type="ECO:0000256" key="2">
    <source>
        <dbReference type="ARBA" id="ARBA00005005"/>
    </source>
</evidence>
<organism evidence="16 17">
    <name type="scientific">Hydrocarboniphaga effusa AP103</name>
    <dbReference type="NCBI Taxonomy" id="1172194"/>
    <lineage>
        <taxon>Bacteria</taxon>
        <taxon>Pseudomonadati</taxon>
        <taxon>Pseudomonadota</taxon>
        <taxon>Gammaproteobacteria</taxon>
        <taxon>Nevskiales</taxon>
        <taxon>Nevskiaceae</taxon>
        <taxon>Hydrocarboniphaga</taxon>
    </lineage>
</organism>
<dbReference type="InterPro" id="IPR006091">
    <property type="entry name" value="Acyl-CoA_Oxase/DH_mid-dom"/>
</dbReference>
<dbReference type="Pfam" id="PF02771">
    <property type="entry name" value="Acyl-CoA_dh_N"/>
    <property type="match status" value="1"/>
</dbReference>
<comment type="pathway">
    <text evidence="2">Lipid metabolism; fatty acid beta-oxidation.</text>
</comment>
<dbReference type="RefSeq" id="WP_007186274.1">
    <property type="nucleotide sequence ID" value="NZ_AKGD01000002.1"/>
</dbReference>
<evidence type="ECO:0000256" key="9">
    <source>
        <dbReference type="ARBA" id="ARBA00023002"/>
    </source>
</evidence>
<evidence type="ECO:0000256" key="6">
    <source>
        <dbReference type="ARBA" id="ARBA00020144"/>
    </source>
</evidence>
<protein>
    <recommendedName>
        <fullName evidence="6">Acyl-coenzyme A dehydrogenase</fullName>
        <ecNumber evidence="4">1.3.8.7</ecNumber>
        <ecNumber evidence="5">1.3.8.8</ecNumber>
    </recommendedName>
</protein>
<dbReference type="NCBIfam" id="NF007000">
    <property type="entry name" value="PRK09463.1"/>
    <property type="match status" value="1"/>
</dbReference>
<dbReference type="EC" id="1.3.8.7" evidence="4"/>
<dbReference type="Pfam" id="PF09317">
    <property type="entry name" value="ACDH_C"/>
    <property type="match status" value="1"/>
</dbReference>
<dbReference type="EC" id="1.3.8.8" evidence="5"/>
<name>I8T7L9_9GAMM</name>
<dbReference type="Gene3D" id="1.10.540.10">
    <property type="entry name" value="Acyl-CoA dehydrogenase/oxidase, N-terminal domain"/>
    <property type="match status" value="1"/>
</dbReference>
<dbReference type="UniPathway" id="UPA00659"/>
<keyword evidence="9" id="KW-0560">Oxidoreductase</keyword>
<evidence type="ECO:0000256" key="4">
    <source>
        <dbReference type="ARBA" id="ARBA00012033"/>
    </source>
</evidence>
<keyword evidence="7" id="KW-0285">Flavoprotein</keyword>
<dbReference type="InterPro" id="IPR009100">
    <property type="entry name" value="AcylCoA_DH/oxidase_NM_dom_sf"/>
</dbReference>
<dbReference type="SUPFAM" id="SSF56645">
    <property type="entry name" value="Acyl-CoA dehydrogenase NM domain-like"/>
    <property type="match status" value="1"/>
</dbReference>
<dbReference type="OrthoDB" id="9802447at2"/>
<dbReference type="EMBL" id="AKGD01000002">
    <property type="protein sequence ID" value="EIT69753.1"/>
    <property type="molecule type" value="Genomic_DNA"/>
</dbReference>
<feature type="domain" description="Acyl-CoA dehydrogenase C-terminal bacterial-type" evidence="15">
    <location>
        <begin position="449"/>
        <end position="732"/>
    </location>
</feature>
<dbReference type="InterPro" id="IPR050741">
    <property type="entry name" value="Acyl-CoA_dehydrogenase"/>
</dbReference>
<evidence type="ECO:0000259" key="12">
    <source>
        <dbReference type="Pfam" id="PF00441"/>
    </source>
</evidence>
<evidence type="ECO:0000259" key="15">
    <source>
        <dbReference type="Pfam" id="PF09317"/>
    </source>
</evidence>
<evidence type="ECO:0000256" key="1">
    <source>
        <dbReference type="ARBA" id="ARBA00001974"/>
    </source>
</evidence>
<dbReference type="InterPro" id="IPR013786">
    <property type="entry name" value="AcylCoA_DH/ox_N"/>
</dbReference>
<dbReference type="AlphaFoldDB" id="I8T7L9"/>
<dbReference type="GO" id="GO:0004466">
    <property type="term" value="F:long-chain fatty acyl-CoA dehydrogenase activity"/>
    <property type="evidence" value="ECO:0007669"/>
    <property type="project" value="UniProtKB-EC"/>
</dbReference>
<evidence type="ECO:0000259" key="13">
    <source>
        <dbReference type="Pfam" id="PF02770"/>
    </source>
</evidence>
<evidence type="ECO:0000259" key="14">
    <source>
        <dbReference type="Pfam" id="PF02771"/>
    </source>
</evidence>
<evidence type="ECO:0000256" key="3">
    <source>
        <dbReference type="ARBA" id="ARBA00009347"/>
    </source>
</evidence>
<comment type="catalytic activity">
    <reaction evidence="11">
        <text>a long-chain 2,3-saturated fatty acyl-CoA + oxidized [electron-transfer flavoprotein] + H(+) = a long-chain (2E)-enoyl-CoA + reduced [electron-transfer flavoprotein]</text>
        <dbReference type="Rhea" id="RHEA:17721"/>
        <dbReference type="Rhea" id="RHEA-COMP:10685"/>
        <dbReference type="Rhea" id="RHEA-COMP:10686"/>
        <dbReference type="ChEBI" id="CHEBI:15378"/>
        <dbReference type="ChEBI" id="CHEBI:57692"/>
        <dbReference type="ChEBI" id="CHEBI:58307"/>
        <dbReference type="ChEBI" id="CHEBI:83721"/>
        <dbReference type="ChEBI" id="CHEBI:83727"/>
        <dbReference type="EC" id="1.3.8.8"/>
    </reaction>
</comment>
<dbReference type="PROSITE" id="PS00072">
    <property type="entry name" value="ACYL_COA_DH_1"/>
    <property type="match status" value="1"/>
</dbReference>
<evidence type="ECO:0000256" key="8">
    <source>
        <dbReference type="ARBA" id="ARBA00022827"/>
    </source>
</evidence>
<sequence length="758" mass="82758">MFAMLMKWMKARRILPSISDTERQALEAGSVWIDGDFFRGNPDFERALREPYSTLPADEQTFLDGPVEELLNMVDRYEVARTRRIPDEAIDFIKRNGFMGLLIPKQYGGRQMSTLGVSTVLAKLNTWNSAVATFVTIPNSLGAAELIIHYGTQAQKDHYLPKLASGEYVPCFGLTEPTAGSDAASIKADGLVFRDNDGEIKIKLNFRKRYITLAPVATLATLACKLRDPDNLLGKNDGKHDDLGITCVMIHKGTPGFTNGDHHEPIGDPFYNGPLIGKDVVVPLDNIIGGPEYAGKGWLMLMQQLAGGRAVSLPAGAVGNAKAAAVATGAYSMVRQQFGIQIGRMEGVEERVGRVAALAYMIEAARIYGCSAIDNGEHPPVVSGVLKAYTTRISQEIIIDGMDVFSGAGVMQGPNNILGMAYKSAPVGITVEGANILTRTLMIFGQGATRCHPYALKVVEGVEKNDVALFRANLLGWIGHFIMGILRVVVRGLTRGLTVSVPDVEPSTRSYYRRLGWAGSRFGFMTDLAMFAIGGKLKIRGKLTGRYSDALAWMLLGLSTLRRFEAEGRREEDLPLVHYALTHALHQVQEAFSGIYRNFGGPVGFFLKYFGGFWLRLNPMGSAPTDEQSRRAALCIQNANEQWQRLAYAVYLPKNEKLGMGRLLKAFRLVSIAHPAAETIIKAQRARKLPRGYLPAEIADEALKAGLIDAAQADQLKAALAARMEAIEVDSFTPEQYFATVTEQGGLQYGSGKDRAAA</sequence>
<feature type="domain" description="Acyl-CoA oxidase/dehydrogenase middle" evidence="13">
    <location>
        <begin position="171"/>
        <end position="270"/>
    </location>
</feature>
<feature type="domain" description="Acyl-CoA dehydrogenase/oxidase N-terminal" evidence="14">
    <location>
        <begin position="69"/>
        <end position="167"/>
    </location>
</feature>
<comment type="catalytic activity">
    <reaction evidence="10">
        <text>a medium-chain 2,3-saturated fatty acyl-CoA + oxidized [electron-transfer flavoprotein] + H(+) = a medium-chain (2E)-enoyl-CoA + reduced [electron-transfer flavoprotein]</text>
        <dbReference type="Rhea" id="RHEA:14477"/>
        <dbReference type="Rhea" id="RHEA-COMP:10685"/>
        <dbReference type="Rhea" id="RHEA-COMP:10686"/>
        <dbReference type="ChEBI" id="CHEBI:15378"/>
        <dbReference type="ChEBI" id="CHEBI:57692"/>
        <dbReference type="ChEBI" id="CHEBI:58307"/>
        <dbReference type="ChEBI" id="CHEBI:83723"/>
        <dbReference type="ChEBI" id="CHEBI:83726"/>
        <dbReference type="EC" id="1.3.8.7"/>
    </reaction>
</comment>
<dbReference type="InterPro" id="IPR036250">
    <property type="entry name" value="AcylCo_DH-like_C"/>
</dbReference>
<dbReference type="GO" id="GO:0070991">
    <property type="term" value="F:medium-chain fatty acyl-CoA dehydrogenase activity"/>
    <property type="evidence" value="ECO:0007669"/>
    <property type="project" value="UniProtKB-EC"/>
</dbReference>
<reference evidence="16 17" key="1">
    <citation type="journal article" date="2012" name="J. Bacteriol.">
        <title>Genome Sequence of n-Alkane-Degrading Hydrocarboniphaga effusa Strain AP103T (ATCC BAA-332T).</title>
        <authorList>
            <person name="Chang H.K."/>
            <person name="Zylstra G.J."/>
            <person name="Chae J.C."/>
        </authorList>
    </citation>
    <scope>NUCLEOTIDE SEQUENCE [LARGE SCALE GENOMIC DNA]</scope>
    <source>
        <strain evidence="16 17">AP103</strain>
    </source>
</reference>
<dbReference type="PANTHER" id="PTHR48083:SF33">
    <property type="entry name" value="ACYL-COENZYME A DEHYDROGENASE"/>
    <property type="match status" value="1"/>
</dbReference>